<dbReference type="Proteomes" id="UP000549971">
    <property type="component" value="Unassembled WGS sequence"/>
</dbReference>
<keyword evidence="2" id="KW-0472">Membrane</keyword>
<reference evidence="3 4" key="1">
    <citation type="submission" date="2020-08" db="EMBL/GenBank/DDBJ databases">
        <title>Sequencing the genomes of 1000 actinobacteria strains.</title>
        <authorList>
            <person name="Klenk H.-P."/>
        </authorList>
    </citation>
    <scope>NUCLEOTIDE SEQUENCE [LARGE SCALE GENOMIC DNA]</scope>
    <source>
        <strain evidence="3 4">DSM 28967</strain>
    </source>
</reference>
<dbReference type="AlphaFoldDB" id="A0A7W9MYF7"/>
<organism evidence="3 4">
    <name type="scientific">Kribbella italica</name>
    <dbReference type="NCBI Taxonomy" id="1540520"/>
    <lineage>
        <taxon>Bacteria</taxon>
        <taxon>Bacillati</taxon>
        <taxon>Actinomycetota</taxon>
        <taxon>Actinomycetes</taxon>
        <taxon>Propionibacteriales</taxon>
        <taxon>Kribbellaceae</taxon>
        <taxon>Kribbella</taxon>
    </lineage>
</organism>
<evidence type="ECO:0000313" key="3">
    <source>
        <dbReference type="EMBL" id="MBB5840375.1"/>
    </source>
</evidence>
<feature type="transmembrane region" description="Helical" evidence="2">
    <location>
        <begin position="12"/>
        <end position="33"/>
    </location>
</feature>
<protein>
    <submittedName>
        <fullName evidence="3">Uncharacterized protein</fullName>
    </submittedName>
</protein>
<keyword evidence="4" id="KW-1185">Reference proteome</keyword>
<name>A0A7W9MYF7_9ACTN</name>
<dbReference type="EMBL" id="JACHMY010000001">
    <property type="protein sequence ID" value="MBB5840375.1"/>
    <property type="molecule type" value="Genomic_DNA"/>
</dbReference>
<evidence type="ECO:0000313" key="4">
    <source>
        <dbReference type="Proteomes" id="UP000549971"/>
    </source>
</evidence>
<accession>A0A7W9MYF7</accession>
<evidence type="ECO:0000256" key="2">
    <source>
        <dbReference type="SAM" id="Phobius"/>
    </source>
</evidence>
<keyword evidence="2" id="KW-1133">Transmembrane helix</keyword>
<proteinExistence type="predicted"/>
<feature type="transmembrane region" description="Helical" evidence="2">
    <location>
        <begin position="348"/>
        <end position="369"/>
    </location>
</feature>
<sequence length="592" mass="64292">MLVTLRPVDRRVVPIDLSLLPLHLLIPAGLILLDLLPARLVLLDLVALGLILLGPVAFRLGLFHLRLLALVQTGLFHLGLLALVQTGLFHLGLLAINLYVVARDLAVPHLRIALSPIDLIPVSLLVDDRLSLVDLLRIPVRLGLVDLLRVELLVGLVDLLRVPLGISLLVTVELSLIPVGLGHLRLVAICGLLVNRRLSLLDFLQVSVGLILLSRRLLPIDLYVVPRDLALPHLRITLSPVDLIPVRLLVDLRLTLLGLRTISLCVNSRLIHLLPITLSVNRGLVHLRTITLSINRRLVHLLAVTLSVNRGLVHLRTFGFRLVLAVKPLGSHRAGRRRRKDVRAVRPLAAFALAVLFLRLGLASLLAVVRFALPLLGALLGLALLVLAPLALVVLAVTLQVVGNPIAVAVAQPVHVLVLELPVAGVEHAVAVQVERVPAVGPLLPLETVVGVVAGELLVVHGTLDQTEQQHPLLVLAQVLQLRPGLGVVAHVLDDRLGHRPAFLEVEVALLLLELTVVNGRTVVRREGVVLPRPGHRRRPRGTARTTAPQQPPQPAVRRPHALRGPLEPAVQAVEQFFLDRLGLRHHATSLA</sequence>
<evidence type="ECO:0000256" key="1">
    <source>
        <dbReference type="SAM" id="MobiDB-lite"/>
    </source>
</evidence>
<dbReference type="RefSeq" id="WP_184802683.1">
    <property type="nucleotide sequence ID" value="NZ_JACHMY010000001.1"/>
</dbReference>
<feature type="transmembrane region" description="Helical" evidence="2">
    <location>
        <begin position="75"/>
        <end position="100"/>
    </location>
</feature>
<comment type="caution">
    <text evidence="3">The sequence shown here is derived from an EMBL/GenBank/DDBJ whole genome shotgun (WGS) entry which is preliminary data.</text>
</comment>
<feature type="transmembrane region" description="Helical" evidence="2">
    <location>
        <begin position="45"/>
        <end position="63"/>
    </location>
</feature>
<feature type="transmembrane region" description="Helical" evidence="2">
    <location>
        <begin position="176"/>
        <end position="194"/>
    </location>
</feature>
<keyword evidence="2" id="KW-0812">Transmembrane</keyword>
<feature type="transmembrane region" description="Helical" evidence="2">
    <location>
        <begin position="375"/>
        <end position="397"/>
    </location>
</feature>
<gene>
    <name evidence="3" type="ORF">HDA39_007109</name>
</gene>
<feature type="region of interest" description="Disordered" evidence="1">
    <location>
        <begin position="532"/>
        <end position="561"/>
    </location>
</feature>